<dbReference type="InParanoid" id="A0A0D0AB36"/>
<sequence length="88" mass="10010">MNGPTCAWGCEFEVDAMDALSISVYVFAYRGNFAYNKIQPVVKWVHIRLSYEVMYDSLSQARRTIFGKAKIELSIVCDSFRLLSEGMA</sequence>
<gene>
    <name evidence="1" type="ORF">CY34DRAFT_588271</name>
</gene>
<dbReference type="HOGENOM" id="CLU_2470587_0_0_1"/>
<evidence type="ECO:0000313" key="2">
    <source>
        <dbReference type="Proteomes" id="UP000054485"/>
    </source>
</evidence>
<dbReference type="EMBL" id="KN835638">
    <property type="protein sequence ID" value="KIK35314.1"/>
    <property type="molecule type" value="Genomic_DNA"/>
</dbReference>
<organism evidence="1 2">
    <name type="scientific">Suillus luteus UH-Slu-Lm8-n1</name>
    <dbReference type="NCBI Taxonomy" id="930992"/>
    <lineage>
        <taxon>Eukaryota</taxon>
        <taxon>Fungi</taxon>
        <taxon>Dikarya</taxon>
        <taxon>Basidiomycota</taxon>
        <taxon>Agaricomycotina</taxon>
        <taxon>Agaricomycetes</taxon>
        <taxon>Agaricomycetidae</taxon>
        <taxon>Boletales</taxon>
        <taxon>Suillineae</taxon>
        <taxon>Suillaceae</taxon>
        <taxon>Suillus</taxon>
    </lineage>
</organism>
<keyword evidence="2" id="KW-1185">Reference proteome</keyword>
<evidence type="ECO:0000313" key="1">
    <source>
        <dbReference type="EMBL" id="KIK35314.1"/>
    </source>
</evidence>
<accession>A0A0D0AB36</accession>
<dbReference type="Proteomes" id="UP000054485">
    <property type="component" value="Unassembled WGS sequence"/>
</dbReference>
<reference evidence="2" key="2">
    <citation type="submission" date="2015-01" db="EMBL/GenBank/DDBJ databases">
        <title>Evolutionary Origins and Diversification of the Mycorrhizal Mutualists.</title>
        <authorList>
            <consortium name="DOE Joint Genome Institute"/>
            <consortium name="Mycorrhizal Genomics Consortium"/>
            <person name="Kohler A."/>
            <person name="Kuo A."/>
            <person name="Nagy L.G."/>
            <person name="Floudas D."/>
            <person name="Copeland A."/>
            <person name="Barry K.W."/>
            <person name="Cichocki N."/>
            <person name="Veneault-Fourrey C."/>
            <person name="LaButti K."/>
            <person name="Lindquist E.A."/>
            <person name="Lipzen A."/>
            <person name="Lundell T."/>
            <person name="Morin E."/>
            <person name="Murat C."/>
            <person name="Riley R."/>
            <person name="Ohm R."/>
            <person name="Sun H."/>
            <person name="Tunlid A."/>
            <person name="Henrissat B."/>
            <person name="Grigoriev I.V."/>
            <person name="Hibbett D.S."/>
            <person name="Martin F."/>
        </authorList>
    </citation>
    <scope>NUCLEOTIDE SEQUENCE [LARGE SCALE GENOMIC DNA]</scope>
    <source>
        <strain evidence="2">UH-Slu-Lm8-n1</strain>
    </source>
</reference>
<protein>
    <submittedName>
        <fullName evidence="1">Uncharacterized protein</fullName>
    </submittedName>
</protein>
<name>A0A0D0AB36_9AGAM</name>
<reference evidence="1 2" key="1">
    <citation type="submission" date="2014-04" db="EMBL/GenBank/DDBJ databases">
        <authorList>
            <consortium name="DOE Joint Genome Institute"/>
            <person name="Kuo A."/>
            <person name="Ruytinx J."/>
            <person name="Rineau F."/>
            <person name="Colpaert J."/>
            <person name="Kohler A."/>
            <person name="Nagy L.G."/>
            <person name="Floudas D."/>
            <person name="Copeland A."/>
            <person name="Barry K.W."/>
            <person name="Cichocki N."/>
            <person name="Veneault-Fourrey C."/>
            <person name="LaButti K."/>
            <person name="Lindquist E.A."/>
            <person name="Lipzen A."/>
            <person name="Lundell T."/>
            <person name="Morin E."/>
            <person name="Murat C."/>
            <person name="Sun H."/>
            <person name="Tunlid A."/>
            <person name="Henrissat B."/>
            <person name="Grigoriev I.V."/>
            <person name="Hibbett D.S."/>
            <person name="Martin F."/>
            <person name="Nordberg H.P."/>
            <person name="Cantor M.N."/>
            <person name="Hua S.X."/>
        </authorList>
    </citation>
    <scope>NUCLEOTIDE SEQUENCE [LARGE SCALE GENOMIC DNA]</scope>
    <source>
        <strain evidence="1 2">UH-Slu-Lm8-n1</strain>
    </source>
</reference>
<proteinExistence type="predicted"/>
<dbReference type="AlphaFoldDB" id="A0A0D0AB36"/>